<comment type="caution">
    <text evidence="1">The sequence shown here is derived from an EMBL/GenBank/DDBJ whole genome shotgun (WGS) entry which is preliminary data.</text>
</comment>
<name>A0A0R1SR94_9LACO</name>
<dbReference type="Proteomes" id="UP000052013">
    <property type="component" value="Unassembled WGS sequence"/>
</dbReference>
<proteinExistence type="predicted"/>
<reference evidence="1 2" key="1">
    <citation type="journal article" date="2015" name="Genome Announc.">
        <title>Expanding the biotechnology potential of lactobacilli through comparative genomics of 213 strains and associated genera.</title>
        <authorList>
            <person name="Sun Z."/>
            <person name="Harris H.M."/>
            <person name="McCann A."/>
            <person name="Guo C."/>
            <person name="Argimon S."/>
            <person name="Zhang W."/>
            <person name="Yang X."/>
            <person name="Jeffery I.B."/>
            <person name="Cooney J.C."/>
            <person name="Kagawa T.F."/>
            <person name="Liu W."/>
            <person name="Song Y."/>
            <person name="Salvetti E."/>
            <person name="Wrobel A."/>
            <person name="Rasinkangas P."/>
            <person name="Parkhill J."/>
            <person name="Rea M.C."/>
            <person name="O'Sullivan O."/>
            <person name="Ritari J."/>
            <person name="Douillard F.P."/>
            <person name="Paul Ross R."/>
            <person name="Yang R."/>
            <person name="Briner A.E."/>
            <person name="Felis G.E."/>
            <person name="de Vos W.M."/>
            <person name="Barrangou R."/>
            <person name="Klaenhammer T.R."/>
            <person name="Caufield P.W."/>
            <person name="Cui Y."/>
            <person name="Zhang H."/>
            <person name="O'Toole P.W."/>
        </authorList>
    </citation>
    <scope>NUCLEOTIDE SEQUENCE [LARGE SCALE GENOMIC DNA]</scope>
    <source>
        <strain evidence="1 2">DSM 14421</strain>
    </source>
</reference>
<protein>
    <submittedName>
        <fullName evidence="1">Uncharacterized protein</fullName>
    </submittedName>
</protein>
<dbReference type="AlphaFoldDB" id="A0A0R1SR94"/>
<gene>
    <name evidence="1" type="ORF">FC85_GL002229</name>
</gene>
<sequence>MKHSLRWGLYTENDAEWDKGRFNFQSAIKYWENSVARREMAFEVTLLHGNNHDYTKRGWTKSFLSQLRF</sequence>
<dbReference type="EMBL" id="AZEY01000020">
    <property type="protein sequence ID" value="KRL69010.1"/>
    <property type="molecule type" value="Genomic_DNA"/>
</dbReference>
<organism evidence="1 2">
    <name type="scientific">Lentilactobacillus diolivorans DSM 14421</name>
    <dbReference type="NCBI Taxonomy" id="1423739"/>
    <lineage>
        <taxon>Bacteria</taxon>
        <taxon>Bacillati</taxon>
        <taxon>Bacillota</taxon>
        <taxon>Bacilli</taxon>
        <taxon>Lactobacillales</taxon>
        <taxon>Lactobacillaceae</taxon>
        <taxon>Lentilactobacillus</taxon>
    </lineage>
</organism>
<accession>A0A0R1SR94</accession>
<dbReference type="PATRIC" id="fig|1423739.3.peg.2317"/>
<evidence type="ECO:0000313" key="1">
    <source>
        <dbReference type="EMBL" id="KRL69010.1"/>
    </source>
</evidence>
<evidence type="ECO:0000313" key="2">
    <source>
        <dbReference type="Proteomes" id="UP000052013"/>
    </source>
</evidence>
<dbReference type="STRING" id="1423739.FC85_GL002229"/>